<evidence type="ECO:0000313" key="4">
    <source>
        <dbReference type="Proteomes" id="UP000305067"/>
    </source>
</evidence>
<proteinExistence type="predicted"/>
<gene>
    <name evidence="3" type="ORF">BDV98DRAFT_38249</name>
</gene>
<evidence type="ECO:0000256" key="2">
    <source>
        <dbReference type="SAM" id="Phobius"/>
    </source>
</evidence>
<dbReference type="EMBL" id="ML178814">
    <property type="protein sequence ID" value="TFL07804.1"/>
    <property type="molecule type" value="Genomic_DNA"/>
</dbReference>
<dbReference type="STRING" id="1884261.A0A5C3R8K5"/>
<accession>A0A5C3R8K5</accession>
<sequence>MSGHTVAAYMRVASIAIAGYDGIRTCQKVWRIYEEQWRLRRLTLSTSFLLLIRITSVLLLIFSNYGFFSKFTEQKCSRYFVMSSIFKVIQMAVSQAILGVRAWNLSRRSRNMGVALGLLYLVCVTFQSLMTLVGRVPHLNKEHLNCLPATRNGQKTFLGGAPSYYPVAIAYDLTVTAICVYYLVKYKLNNRAINSSSMVVNVANMMLLDGLVYFLALTAINVVNLVFYYTITETELQTAAASPSYTFMWIMSQNLLLHLHDASVKRRMHSVAQERGSTYPETSSEKAPASDSRRGYDSKSRYEFTVPTPSGGEEYSDTTQSYPRRGPATQILSCPEPSVRVTVERKVTVARNERAYRLENYAQARREGVRTTVMSGQDEEESSMFSSTNVGTSQEPSDHSRLGVSSGMGRRSRDDHRRPRPPSTLAESPPHSFMLSKLP</sequence>
<organism evidence="3 4">
    <name type="scientific">Pterulicium gracile</name>
    <dbReference type="NCBI Taxonomy" id="1884261"/>
    <lineage>
        <taxon>Eukaryota</taxon>
        <taxon>Fungi</taxon>
        <taxon>Dikarya</taxon>
        <taxon>Basidiomycota</taxon>
        <taxon>Agaricomycotina</taxon>
        <taxon>Agaricomycetes</taxon>
        <taxon>Agaricomycetidae</taxon>
        <taxon>Agaricales</taxon>
        <taxon>Pleurotineae</taxon>
        <taxon>Pterulaceae</taxon>
        <taxon>Pterulicium</taxon>
    </lineage>
</organism>
<feature type="transmembrane region" description="Helical" evidence="2">
    <location>
        <begin position="205"/>
        <end position="229"/>
    </location>
</feature>
<dbReference type="OrthoDB" id="3346251at2759"/>
<feature type="region of interest" description="Disordered" evidence="1">
    <location>
        <begin position="270"/>
        <end position="333"/>
    </location>
</feature>
<name>A0A5C3R8K5_9AGAR</name>
<feature type="region of interest" description="Disordered" evidence="1">
    <location>
        <begin position="367"/>
        <end position="439"/>
    </location>
</feature>
<dbReference type="AlphaFoldDB" id="A0A5C3R8K5"/>
<evidence type="ECO:0000313" key="3">
    <source>
        <dbReference type="EMBL" id="TFL07804.1"/>
    </source>
</evidence>
<feature type="compositionally biased region" description="Basic and acidic residues" evidence="1">
    <location>
        <begin position="291"/>
        <end position="302"/>
    </location>
</feature>
<feature type="transmembrane region" description="Helical" evidence="2">
    <location>
        <begin position="164"/>
        <end position="184"/>
    </location>
</feature>
<protein>
    <submittedName>
        <fullName evidence="3">Uncharacterized protein</fullName>
    </submittedName>
</protein>
<dbReference type="Proteomes" id="UP000305067">
    <property type="component" value="Unassembled WGS sequence"/>
</dbReference>
<reference evidence="3 4" key="1">
    <citation type="journal article" date="2019" name="Nat. Ecol. Evol.">
        <title>Megaphylogeny resolves global patterns of mushroom evolution.</title>
        <authorList>
            <person name="Varga T."/>
            <person name="Krizsan K."/>
            <person name="Foldi C."/>
            <person name="Dima B."/>
            <person name="Sanchez-Garcia M."/>
            <person name="Sanchez-Ramirez S."/>
            <person name="Szollosi G.J."/>
            <person name="Szarkandi J.G."/>
            <person name="Papp V."/>
            <person name="Albert L."/>
            <person name="Andreopoulos W."/>
            <person name="Angelini C."/>
            <person name="Antonin V."/>
            <person name="Barry K.W."/>
            <person name="Bougher N.L."/>
            <person name="Buchanan P."/>
            <person name="Buyck B."/>
            <person name="Bense V."/>
            <person name="Catcheside P."/>
            <person name="Chovatia M."/>
            <person name="Cooper J."/>
            <person name="Damon W."/>
            <person name="Desjardin D."/>
            <person name="Finy P."/>
            <person name="Geml J."/>
            <person name="Haridas S."/>
            <person name="Hughes K."/>
            <person name="Justo A."/>
            <person name="Karasinski D."/>
            <person name="Kautmanova I."/>
            <person name="Kiss B."/>
            <person name="Kocsube S."/>
            <person name="Kotiranta H."/>
            <person name="LaButti K.M."/>
            <person name="Lechner B.E."/>
            <person name="Liimatainen K."/>
            <person name="Lipzen A."/>
            <person name="Lukacs Z."/>
            <person name="Mihaltcheva S."/>
            <person name="Morgado L.N."/>
            <person name="Niskanen T."/>
            <person name="Noordeloos M.E."/>
            <person name="Ohm R.A."/>
            <person name="Ortiz-Santana B."/>
            <person name="Ovrebo C."/>
            <person name="Racz N."/>
            <person name="Riley R."/>
            <person name="Savchenko A."/>
            <person name="Shiryaev A."/>
            <person name="Soop K."/>
            <person name="Spirin V."/>
            <person name="Szebenyi C."/>
            <person name="Tomsovsky M."/>
            <person name="Tulloss R.E."/>
            <person name="Uehling J."/>
            <person name="Grigoriev I.V."/>
            <person name="Vagvolgyi C."/>
            <person name="Papp T."/>
            <person name="Martin F.M."/>
            <person name="Miettinen O."/>
            <person name="Hibbett D.S."/>
            <person name="Nagy L.G."/>
        </authorList>
    </citation>
    <scope>NUCLEOTIDE SEQUENCE [LARGE SCALE GENOMIC DNA]</scope>
    <source>
        <strain evidence="3 4">CBS 309.79</strain>
    </source>
</reference>
<feature type="compositionally biased region" description="Polar residues" evidence="1">
    <location>
        <begin position="383"/>
        <end position="395"/>
    </location>
</feature>
<keyword evidence="2" id="KW-1133">Transmembrane helix</keyword>
<feature type="transmembrane region" description="Helical" evidence="2">
    <location>
        <begin position="44"/>
        <end position="67"/>
    </location>
</feature>
<evidence type="ECO:0000256" key="1">
    <source>
        <dbReference type="SAM" id="MobiDB-lite"/>
    </source>
</evidence>
<keyword evidence="4" id="KW-1185">Reference proteome</keyword>
<feature type="transmembrane region" description="Helical" evidence="2">
    <location>
        <begin position="79"/>
        <end position="100"/>
    </location>
</feature>
<keyword evidence="2" id="KW-0812">Transmembrane</keyword>
<feature type="transmembrane region" description="Helical" evidence="2">
    <location>
        <begin position="112"/>
        <end position="133"/>
    </location>
</feature>
<keyword evidence="2" id="KW-0472">Membrane</keyword>